<comment type="caution">
    <text evidence="3">The sequence shown here is derived from an EMBL/GenBank/DDBJ whole genome shotgun (WGS) entry which is preliminary data.</text>
</comment>
<proteinExistence type="predicted"/>
<dbReference type="Pfam" id="PF19259">
    <property type="entry name" value="Ty3_capsid"/>
    <property type="match status" value="1"/>
</dbReference>
<dbReference type="EMBL" id="PKPP01013834">
    <property type="protein sequence ID" value="PWA40380.1"/>
    <property type="molecule type" value="Genomic_DNA"/>
</dbReference>
<feature type="region of interest" description="Disordered" evidence="1">
    <location>
        <begin position="69"/>
        <end position="124"/>
    </location>
</feature>
<dbReference type="InterPro" id="IPR045358">
    <property type="entry name" value="Ty3_capsid"/>
</dbReference>
<accession>A0A2U1KUF7</accession>
<sequence>MVGVEVDKYTARFHELTRMVPHIVSTVEKLIDRYIWGLIPEIRRDVTSSEPTTLQDAVGMAYHLTNDVIRSGGLTKGNDNKQKRQGDQQGNRDQDQQDKRQRENSNLAVAVDGIDTNRGGNISPARGRAYFLSTKEAR</sequence>
<dbReference type="OrthoDB" id="1751882at2759"/>
<evidence type="ECO:0000259" key="2">
    <source>
        <dbReference type="Pfam" id="PF19259"/>
    </source>
</evidence>
<protein>
    <submittedName>
        <fullName evidence="3">Zinc finger, CCHC-type, Retrotransposon gag domain protein</fullName>
    </submittedName>
</protein>
<dbReference type="Proteomes" id="UP000245207">
    <property type="component" value="Unassembled WGS sequence"/>
</dbReference>
<reference evidence="3 4" key="1">
    <citation type="journal article" date="2018" name="Mol. Plant">
        <title>The genome of Artemisia annua provides insight into the evolution of Asteraceae family and artemisinin biosynthesis.</title>
        <authorList>
            <person name="Shen Q."/>
            <person name="Zhang L."/>
            <person name="Liao Z."/>
            <person name="Wang S."/>
            <person name="Yan T."/>
            <person name="Shi P."/>
            <person name="Liu M."/>
            <person name="Fu X."/>
            <person name="Pan Q."/>
            <person name="Wang Y."/>
            <person name="Lv Z."/>
            <person name="Lu X."/>
            <person name="Zhang F."/>
            <person name="Jiang W."/>
            <person name="Ma Y."/>
            <person name="Chen M."/>
            <person name="Hao X."/>
            <person name="Li L."/>
            <person name="Tang Y."/>
            <person name="Lv G."/>
            <person name="Zhou Y."/>
            <person name="Sun X."/>
            <person name="Brodelius P.E."/>
            <person name="Rose J.K.C."/>
            <person name="Tang K."/>
        </authorList>
    </citation>
    <scope>NUCLEOTIDE SEQUENCE [LARGE SCALE GENOMIC DNA]</scope>
    <source>
        <strain evidence="4">cv. Huhao1</strain>
        <tissue evidence="3">Leaf</tissue>
    </source>
</reference>
<evidence type="ECO:0000313" key="4">
    <source>
        <dbReference type="Proteomes" id="UP000245207"/>
    </source>
</evidence>
<evidence type="ECO:0000313" key="3">
    <source>
        <dbReference type="EMBL" id="PWA40380.1"/>
    </source>
</evidence>
<evidence type="ECO:0000256" key="1">
    <source>
        <dbReference type="SAM" id="MobiDB-lite"/>
    </source>
</evidence>
<organism evidence="3 4">
    <name type="scientific">Artemisia annua</name>
    <name type="common">Sweet wormwood</name>
    <dbReference type="NCBI Taxonomy" id="35608"/>
    <lineage>
        <taxon>Eukaryota</taxon>
        <taxon>Viridiplantae</taxon>
        <taxon>Streptophyta</taxon>
        <taxon>Embryophyta</taxon>
        <taxon>Tracheophyta</taxon>
        <taxon>Spermatophyta</taxon>
        <taxon>Magnoliopsida</taxon>
        <taxon>eudicotyledons</taxon>
        <taxon>Gunneridae</taxon>
        <taxon>Pentapetalae</taxon>
        <taxon>asterids</taxon>
        <taxon>campanulids</taxon>
        <taxon>Asterales</taxon>
        <taxon>Asteraceae</taxon>
        <taxon>Asteroideae</taxon>
        <taxon>Anthemideae</taxon>
        <taxon>Artemisiinae</taxon>
        <taxon>Artemisia</taxon>
    </lineage>
</organism>
<name>A0A2U1KUF7_ARTAN</name>
<dbReference type="AlphaFoldDB" id="A0A2U1KUF7"/>
<feature type="compositionally biased region" description="Basic and acidic residues" evidence="1">
    <location>
        <begin position="78"/>
        <end position="103"/>
    </location>
</feature>
<feature type="domain" description="Ty3 transposon capsid-like protein" evidence="2">
    <location>
        <begin position="5"/>
        <end position="89"/>
    </location>
</feature>
<gene>
    <name evidence="3" type="ORF">CTI12_AA563710</name>
</gene>
<keyword evidence="4" id="KW-1185">Reference proteome</keyword>